<dbReference type="FunFam" id="3.40.50.300:FF:000006">
    <property type="entry name" value="DNA-binding transcriptional regulator NtrC"/>
    <property type="match status" value="1"/>
</dbReference>
<evidence type="ECO:0000256" key="1">
    <source>
        <dbReference type="ARBA" id="ARBA00022741"/>
    </source>
</evidence>
<gene>
    <name evidence="9" type="ORF">PPSIR1_08821</name>
</gene>
<evidence type="ECO:0000256" key="5">
    <source>
        <dbReference type="ARBA" id="ARBA00023163"/>
    </source>
</evidence>
<dbReference type="Proteomes" id="UP000005801">
    <property type="component" value="Unassembled WGS sequence"/>
</dbReference>
<dbReference type="InterPro" id="IPR029016">
    <property type="entry name" value="GAF-like_dom_sf"/>
</dbReference>
<keyword evidence="3" id="KW-0805">Transcription regulation</keyword>
<evidence type="ECO:0000313" key="9">
    <source>
        <dbReference type="EMBL" id="EDM73755.1"/>
    </source>
</evidence>
<dbReference type="Gene3D" id="1.10.8.60">
    <property type="match status" value="1"/>
</dbReference>
<reference evidence="9 10" key="1">
    <citation type="submission" date="2007-06" db="EMBL/GenBank/DDBJ databases">
        <authorList>
            <person name="Shimkets L."/>
            <person name="Ferriera S."/>
            <person name="Johnson J."/>
            <person name="Kravitz S."/>
            <person name="Beeson K."/>
            <person name="Sutton G."/>
            <person name="Rogers Y.-H."/>
            <person name="Friedman R."/>
            <person name="Frazier M."/>
            <person name="Venter J.C."/>
        </authorList>
    </citation>
    <scope>NUCLEOTIDE SEQUENCE [LARGE SCALE GENOMIC DNA]</scope>
    <source>
        <strain evidence="9 10">SIR-1</strain>
    </source>
</reference>
<dbReference type="InterPro" id="IPR025944">
    <property type="entry name" value="Sigma_54_int_dom_CS"/>
</dbReference>
<proteinExistence type="predicted"/>
<dbReference type="InterPro" id="IPR025943">
    <property type="entry name" value="Sigma_54_int_dom_ATP-bd_2"/>
</dbReference>
<dbReference type="STRING" id="391625.PPSIR1_08821"/>
<evidence type="ECO:0000256" key="4">
    <source>
        <dbReference type="ARBA" id="ARBA00023125"/>
    </source>
</evidence>
<dbReference type="RefSeq" id="WP_006977079.1">
    <property type="nucleotide sequence ID" value="NZ_ABCS01000179.1"/>
</dbReference>
<feature type="non-terminal residue" evidence="9">
    <location>
        <position position="1"/>
    </location>
</feature>
<dbReference type="eggNOG" id="COG3829">
    <property type="taxonomic scope" value="Bacteria"/>
</dbReference>
<dbReference type="PANTHER" id="PTHR32071">
    <property type="entry name" value="TRANSCRIPTIONAL REGULATORY PROTEIN"/>
    <property type="match status" value="1"/>
</dbReference>
<evidence type="ECO:0000256" key="7">
    <source>
        <dbReference type="SAM" id="MobiDB-lite"/>
    </source>
</evidence>
<dbReference type="Pfam" id="PF01590">
    <property type="entry name" value="GAF"/>
    <property type="match status" value="1"/>
</dbReference>
<dbReference type="PROSITE" id="PS50045">
    <property type="entry name" value="SIGMA54_INTERACT_4"/>
    <property type="match status" value="1"/>
</dbReference>
<dbReference type="GO" id="GO:0006355">
    <property type="term" value="P:regulation of DNA-templated transcription"/>
    <property type="evidence" value="ECO:0007669"/>
    <property type="project" value="InterPro"/>
</dbReference>
<dbReference type="Pfam" id="PF25601">
    <property type="entry name" value="AAA_lid_14"/>
    <property type="match status" value="1"/>
</dbReference>
<sequence>ALARIYVGADASPWLRRALDECVGEHGPSTTPLVAGVRARVLQLEGNLAHLAGEGVEARGRYRAAAEDFARAGEGLGRILVEGSLSSLAFEAGDLGEALSLGRRSLRGFLARAQVQTLPAALFNLVRALAAVGAVDEGRRLWRASMELCAAAGEVSALNQARLERVAIDLDAARPPPTAQARQGWRVELGARYARCAASLEAAGVAGEAADAHLRATCMLRAAGRSAASSEHAGAHLDGARRALDAARRLTEDAGGAGELAVRVGVAVESLALAPSIAALVETRRELAELPSPTALVDAGQAQLAWIYDRALLGALHRFGHVGDALSGSVAGRLLNHLESFMNHASKLDRRSLRQSLLSEAGEAQPLRELVRELEAAEASTPAAAEPEAPSEPSAEATGEGEVAPSGAATPRGSTARRPGADRLSHLLRVFRRLSREDQLERLLEQIVEAMMELTDAERGVVCVGRGPARMEVAREMAWEGPQKGEQASAGEGSSVGFSRSVIEQVLASGEPVLSVDAASDDRFDGSRSISHLNLRSVLAVPLIFRGERLGAAYVDHRLRRGNFDAEDLAHMEDFADLAALAVAQARALAEVREQAATLERQRSELTELLASREAEVVNLREVVRSAPERREYRGMVGSSKAMQRVFRLIDRLASSEVPVVIYGESGTGKELVARAIHDAGIRAGEAFIAENCGAIPETLLESVLFGHARGAFTGAQGTRPGLFEAANGGTIFLDEIGETSAAMQTKLLRVLQEGEVRRLGENRSRKVDVRVIAASNRDLEAMVAAGTFRQDLYYRINVVKLELPALRERREDIPALIEHFLVRHGERVRARRGEAADGELPLQVTASALRKLSAYPWPGNVRELENEVQRWLALCEDKVVVEDLSAAIEGSAVGVDDPDDLELRPRIERLERELIDRAMKRTNNNQTQAAKLLGLSRYGLQKKLKRFEESE</sequence>
<dbReference type="InterPro" id="IPR003593">
    <property type="entry name" value="AAA+_ATPase"/>
</dbReference>
<dbReference type="SMART" id="SM00065">
    <property type="entry name" value="GAF"/>
    <property type="match status" value="1"/>
</dbReference>
<evidence type="ECO:0000313" key="10">
    <source>
        <dbReference type="Proteomes" id="UP000005801"/>
    </source>
</evidence>
<dbReference type="GO" id="GO:0043565">
    <property type="term" value="F:sequence-specific DNA binding"/>
    <property type="evidence" value="ECO:0007669"/>
    <property type="project" value="InterPro"/>
</dbReference>
<dbReference type="Gene3D" id="3.30.450.40">
    <property type="match status" value="1"/>
</dbReference>
<organism evidence="9 10">
    <name type="scientific">Plesiocystis pacifica SIR-1</name>
    <dbReference type="NCBI Taxonomy" id="391625"/>
    <lineage>
        <taxon>Bacteria</taxon>
        <taxon>Pseudomonadati</taxon>
        <taxon>Myxococcota</taxon>
        <taxon>Polyangia</taxon>
        <taxon>Nannocystales</taxon>
        <taxon>Nannocystaceae</taxon>
        <taxon>Plesiocystis</taxon>
    </lineage>
</organism>
<keyword evidence="10" id="KW-1185">Reference proteome</keyword>
<dbReference type="InterPro" id="IPR003018">
    <property type="entry name" value="GAF"/>
</dbReference>
<dbReference type="GO" id="GO:0005524">
    <property type="term" value="F:ATP binding"/>
    <property type="evidence" value="ECO:0007669"/>
    <property type="project" value="UniProtKB-KW"/>
</dbReference>
<keyword evidence="5" id="KW-0804">Transcription</keyword>
<dbReference type="Gene3D" id="3.40.50.300">
    <property type="entry name" value="P-loop containing nucleotide triphosphate hydrolases"/>
    <property type="match status" value="1"/>
</dbReference>
<keyword evidence="1" id="KW-0547">Nucleotide-binding</keyword>
<dbReference type="Pfam" id="PF00158">
    <property type="entry name" value="Sigma54_activat"/>
    <property type="match status" value="1"/>
</dbReference>
<dbReference type="EMBL" id="ABCS01000179">
    <property type="protein sequence ID" value="EDM73755.1"/>
    <property type="molecule type" value="Genomic_DNA"/>
</dbReference>
<dbReference type="SUPFAM" id="SSF46689">
    <property type="entry name" value="Homeodomain-like"/>
    <property type="match status" value="1"/>
</dbReference>
<comment type="caution">
    <text evidence="9">The sequence shown here is derived from an EMBL/GenBank/DDBJ whole genome shotgun (WGS) entry which is preliminary data.</text>
</comment>
<accession>A6GK43</accession>
<keyword evidence="2" id="KW-0067">ATP-binding</keyword>
<dbReference type="InterPro" id="IPR058031">
    <property type="entry name" value="AAA_lid_NorR"/>
</dbReference>
<dbReference type="PRINTS" id="PR01590">
    <property type="entry name" value="HTHFIS"/>
</dbReference>
<dbReference type="PROSITE" id="PS00688">
    <property type="entry name" value="SIGMA54_INTERACT_3"/>
    <property type="match status" value="1"/>
</dbReference>
<keyword evidence="4" id="KW-0238">DNA-binding</keyword>
<dbReference type="SUPFAM" id="SSF52540">
    <property type="entry name" value="P-loop containing nucleoside triphosphate hydrolases"/>
    <property type="match status" value="1"/>
</dbReference>
<dbReference type="InterPro" id="IPR025662">
    <property type="entry name" value="Sigma_54_int_dom_ATP-bd_1"/>
</dbReference>
<feature type="compositionally biased region" description="Low complexity" evidence="7">
    <location>
        <begin position="377"/>
        <end position="398"/>
    </location>
</feature>
<evidence type="ECO:0000256" key="2">
    <source>
        <dbReference type="ARBA" id="ARBA00022840"/>
    </source>
</evidence>
<feature type="domain" description="Sigma-54 factor interaction" evidence="8">
    <location>
        <begin position="636"/>
        <end position="874"/>
    </location>
</feature>
<dbReference type="InterPro" id="IPR002197">
    <property type="entry name" value="HTH_Fis"/>
</dbReference>
<dbReference type="InterPro" id="IPR027417">
    <property type="entry name" value="P-loop_NTPase"/>
</dbReference>
<evidence type="ECO:0000256" key="6">
    <source>
        <dbReference type="SAM" id="Coils"/>
    </source>
</evidence>
<feature type="region of interest" description="Disordered" evidence="7">
    <location>
        <begin position="374"/>
        <end position="421"/>
    </location>
</feature>
<keyword evidence="6" id="KW-0175">Coiled coil</keyword>
<dbReference type="InterPro" id="IPR002078">
    <property type="entry name" value="Sigma_54_int"/>
</dbReference>
<evidence type="ECO:0000256" key="3">
    <source>
        <dbReference type="ARBA" id="ARBA00023015"/>
    </source>
</evidence>
<dbReference type="AlphaFoldDB" id="A6GK43"/>
<dbReference type="InterPro" id="IPR009057">
    <property type="entry name" value="Homeodomain-like_sf"/>
</dbReference>
<dbReference type="CDD" id="cd00009">
    <property type="entry name" value="AAA"/>
    <property type="match status" value="1"/>
</dbReference>
<evidence type="ECO:0000259" key="8">
    <source>
        <dbReference type="PROSITE" id="PS50045"/>
    </source>
</evidence>
<protein>
    <submittedName>
        <fullName evidence="9">Transcriptional regulator, NifA subfamily, Fis Family</fullName>
    </submittedName>
</protein>
<dbReference type="SUPFAM" id="SSF55781">
    <property type="entry name" value="GAF domain-like"/>
    <property type="match status" value="1"/>
</dbReference>
<feature type="coiled-coil region" evidence="6">
    <location>
        <begin position="582"/>
        <end position="616"/>
    </location>
</feature>
<dbReference type="OrthoDB" id="5496274at2"/>
<dbReference type="SMART" id="SM00382">
    <property type="entry name" value="AAA"/>
    <property type="match status" value="1"/>
</dbReference>
<dbReference type="PROSITE" id="PS00675">
    <property type="entry name" value="SIGMA54_INTERACT_1"/>
    <property type="match status" value="1"/>
</dbReference>
<name>A6GK43_9BACT</name>
<dbReference type="Pfam" id="PF02954">
    <property type="entry name" value="HTH_8"/>
    <property type="match status" value="1"/>
</dbReference>
<dbReference type="PROSITE" id="PS00676">
    <property type="entry name" value="SIGMA54_INTERACT_2"/>
    <property type="match status" value="1"/>
</dbReference>
<dbReference type="Gene3D" id="1.10.10.60">
    <property type="entry name" value="Homeodomain-like"/>
    <property type="match status" value="1"/>
</dbReference>